<keyword evidence="3" id="KW-1185">Reference proteome</keyword>
<dbReference type="SMART" id="SM00923">
    <property type="entry name" value="MbtH"/>
    <property type="match status" value="1"/>
</dbReference>
<feature type="domain" description="MbtH-like" evidence="1">
    <location>
        <begin position="2"/>
        <end position="52"/>
    </location>
</feature>
<dbReference type="InterPro" id="IPR005153">
    <property type="entry name" value="MbtH-like_dom"/>
</dbReference>
<protein>
    <submittedName>
        <fullName evidence="2">MbtH family protein</fullName>
    </submittedName>
</protein>
<dbReference type="InterPro" id="IPR038020">
    <property type="entry name" value="MbtH-like_sf"/>
</dbReference>
<sequence length="64" mass="7124">MNPFDDDSGTFLVLTNAAGQHSLWPTFAAVPDGWTPVYGPTDRHDALVWTDEHWPDITPRTSQA</sequence>
<dbReference type="Gene3D" id="3.90.820.10">
    <property type="entry name" value="Structural Genomics, Unknown Function 30-nov-00 1gh9 Mol_id"/>
    <property type="match status" value="1"/>
</dbReference>
<evidence type="ECO:0000259" key="1">
    <source>
        <dbReference type="SMART" id="SM00923"/>
    </source>
</evidence>
<dbReference type="PANTHER" id="PTHR38444">
    <property type="entry name" value="ENTEROBACTIN BIOSYNTHESIS PROTEIN YBDZ"/>
    <property type="match status" value="1"/>
</dbReference>
<reference evidence="2 3" key="1">
    <citation type="submission" date="2020-08" db="EMBL/GenBank/DDBJ databases">
        <title>A Genomic Blueprint of the Chicken Gut Microbiome.</title>
        <authorList>
            <person name="Gilroy R."/>
            <person name="Ravi A."/>
            <person name="Getino M."/>
            <person name="Pursley I."/>
            <person name="Horton D.L."/>
            <person name="Alikhan N.-F."/>
            <person name="Baker D."/>
            <person name="Gharbi K."/>
            <person name="Hall N."/>
            <person name="Watson M."/>
            <person name="Adriaenssens E.M."/>
            <person name="Foster-Nyarko E."/>
            <person name="Jarju S."/>
            <person name="Secka A."/>
            <person name="Antonio M."/>
            <person name="Oren A."/>
            <person name="Chaudhuri R."/>
            <person name="La Ragione R.M."/>
            <person name="Hildebrand F."/>
            <person name="Pallen M.J."/>
        </authorList>
    </citation>
    <scope>NUCLEOTIDE SEQUENCE [LARGE SCALE GENOMIC DNA]</scope>
    <source>
        <strain evidence="2 3">Re57</strain>
    </source>
</reference>
<dbReference type="Pfam" id="PF03621">
    <property type="entry name" value="MbtH"/>
    <property type="match status" value="1"/>
</dbReference>
<evidence type="ECO:0000313" key="2">
    <source>
        <dbReference type="EMBL" id="MBD8019898.1"/>
    </source>
</evidence>
<organism evidence="2 3">
    <name type="scientific">Brevibacterium gallinarum</name>
    <dbReference type="NCBI Taxonomy" id="2762220"/>
    <lineage>
        <taxon>Bacteria</taxon>
        <taxon>Bacillati</taxon>
        <taxon>Actinomycetota</taxon>
        <taxon>Actinomycetes</taxon>
        <taxon>Micrococcales</taxon>
        <taxon>Brevibacteriaceae</taxon>
        <taxon>Brevibacterium</taxon>
    </lineage>
</organism>
<dbReference type="InterPro" id="IPR037407">
    <property type="entry name" value="MLP_fam"/>
</dbReference>
<dbReference type="EMBL" id="JACSPY010000002">
    <property type="protein sequence ID" value="MBD8019898.1"/>
    <property type="molecule type" value="Genomic_DNA"/>
</dbReference>
<dbReference type="SUPFAM" id="SSF160582">
    <property type="entry name" value="MbtH-like"/>
    <property type="match status" value="1"/>
</dbReference>
<evidence type="ECO:0000313" key="3">
    <source>
        <dbReference type="Proteomes" id="UP000651517"/>
    </source>
</evidence>
<gene>
    <name evidence="2" type="ORF">H9634_03750</name>
</gene>
<dbReference type="Proteomes" id="UP000651517">
    <property type="component" value="Unassembled WGS sequence"/>
</dbReference>
<dbReference type="RefSeq" id="WP_191725430.1">
    <property type="nucleotide sequence ID" value="NZ_JACSPY010000002.1"/>
</dbReference>
<proteinExistence type="predicted"/>
<accession>A0ABR8WS53</accession>
<name>A0ABR8WS53_9MICO</name>
<dbReference type="PANTHER" id="PTHR38444:SF1">
    <property type="entry name" value="ENTEROBACTIN BIOSYNTHESIS PROTEIN YBDZ"/>
    <property type="match status" value="1"/>
</dbReference>
<comment type="caution">
    <text evidence="2">The sequence shown here is derived from an EMBL/GenBank/DDBJ whole genome shotgun (WGS) entry which is preliminary data.</text>
</comment>